<organism evidence="1">
    <name type="scientific">Kitasatospora camelliae</name>
    <dbReference type="NCBI Taxonomy" id="3156397"/>
    <lineage>
        <taxon>Bacteria</taxon>
        <taxon>Bacillati</taxon>
        <taxon>Actinomycetota</taxon>
        <taxon>Actinomycetes</taxon>
        <taxon>Kitasatosporales</taxon>
        <taxon>Streptomycetaceae</taxon>
        <taxon>Kitasatospora</taxon>
    </lineage>
</organism>
<name>A0AAU8K3V6_9ACTN</name>
<protein>
    <submittedName>
        <fullName evidence="1">HAD domain-containing protein</fullName>
    </submittedName>
</protein>
<gene>
    <name evidence="1" type="ORF">ABWK59_30600</name>
</gene>
<dbReference type="AlphaFoldDB" id="A0AAU8K3V6"/>
<evidence type="ECO:0000313" key="1">
    <source>
        <dbReference type="EMBL" id="XCM82959.1"/>
    </source>
</evidence>
<sequence>MTLTSARPLLLLDIDGPLNPYAAKPTRRPEGYTTHRMNPDSWVARGNRKPLRVWLNHDHGRTLQALPYDLVWCTTWMAEANEWIAPHLGLPTLPYVPFEELWASRPDGTYFKTWDIVRWAQGRPFAWVDDEIGRADRDYAAAQHEGPALLHHVDPRVGLAEADFQTLAAWADDLPVQEG</sequence>
<dbReference type="KEGG" id="kcm:ABWK59_30600"/>
<dbReference type="Pfam" id="PF18143">
    <property type="entry name" value="HAD_SAK_2"/>
    <property type="match status" value="1"/>
</dbReference>
<reference evidence="1" key="1">
    <citation type="submission" date="2024-06" db="EMBL/GenBank/DDBJ databases">
        <title>The genome sequences of Kitasatospora sp. strain HUAS MG31.</title>
        <authorList>
            <person name="Mo P."/>
        </authorList>
    </citation>
    <scope>NUCLEOTIDE SEQUENCE</scope>
    <source>
        <strain evidence="1">HUAS MG31</strain>
    </source>
</reference>
<proteinExistence type="predicted"/>
<accession>A0AAU8K3V6</accession>
<dbReference type="RefSeq" id="WP_354643894.1">
    <property type="nucleotide sequence ID" value="NZ_CP159872.1"/>
</dbReference>
<dbReference type="EMBL" id="CP159872">
    <property type="protein sequence ID" value="XCM82959.1"/>
    <property type="molecule type" value="Genomic_DNA"/>
</dbReference>